<keyword evidence="1" id="KW-0805">Transcription regulation</keyword>
<feature type="domain" description="HTH tetR-type" evidence="5">
    <location>
        <begin position="1"/>
        <end position="54"/>
    </location>
</feature>
<proteinExistence type="predicted"/>
<keyword evidence="2 4" id="KW-0238">DNA-binding</keyword>
<dbReference type="Pfam" id="PF00440">
    <property type="entry name" value="TetR_N"/>
    <property type="match status" value="1"/>
</dbReference>
<evidence type="ECO:0000256" key="4">
    <source>
        <dbReference type="PROSITE-ProRule" id="PRU00335"/>
    </source>
</evidence>
<evidence type="ECO:0000256" key="3">
    <source>
        <dbReference type="ARBA" id="ARBA00023163"/>
    </source>
</evidence>
<protein>
    <submittedName>
        <fullName evidence="6">TetR/AcrR family transcriptional regulator</fullName>
    </submittedName>
</protein>
<feature type="DNA-binding region" description="H-T-H motif" evidence="4">
    <location>
        <begin position="17"/>
        <end position="36"/>
    </location>
</feature>
<dbReference type="Proteomes" id="UP001597283">
    <property type="component" value="Unassembled WGS sequence"/>
</dbReference>
<name>A0ABW4NF51_9SPHN</name>
<dbReference type="InterPro" id="IPR050109">
    <property type="entry name" value="HTH-type_TetR-like_transc_reg"/>
</dbReference>
<reference evidence="7" key="1">
    <citation type="journal article" date="2019" name="Int. J. Syst. Evol. Microbiol.">
        <title>The Global Catalogue of Microorganisms (GCM) 10K type strain sequencing project: providing services to taxonomists for standard genome sequencing and annotation.</title>
        <authorList>
            <consortium name="The Broad Institute Genomics Platform"/>
            <consortium name="The Broad Institute Genome Sequencing Center for Infectious Disease"/>
            <person name="Wu L."/>
            <person name="Ma J."/>
        </authorList>
    </citation>
    <scope>NUCLEOTIDE SEQUENCE [LARGE SCALE GENOMIC DNA]</scope>
    <source>
        <strain evidence="7">Q85</strain>
    </source>
</reference>
<dbReference type="PRINTS" id="PR00455">
    <property type="entry name" value="HTHTETR"/>
</dbReference>
<comment type="caution">
    <text evidence="6">The sequence shown here is derived from an EMBL/GenBank/DDBJ whole genome shotgun (WGS) entry which is preliminary data.</text>
</comment>
<dbReference type="EMBL" id="JBHUFC010000006">
    <property type="protein sequence ID" value="MFD1788763.1"/>
    <property type="molecule type" value="Genomic_DNA"/>
</dbReference>
<dbReference type="Gene3D" id="1.10.357.10">
    <property type="entry name" value="Tetracycline Repressor, domain 2"/>
    <property type="match status" value="1"/>
</dbReference>
<evidence type="ECO:0000313" key="7">
    <source>
        <dbReference type="Proteomes" id="UP001597283"/>
    </source>
</evidence>
<dbReference type="InterPro" id="IPR009057">
    <property type="entry name" value="Homeodomain-like_sf"/>
</dbReference>
<dbReference type="SUPFAM" id="SSF46689">
    <property type="entry name" value="Homeodomain-like"/>
    <property type="match status" value="1"/>
</dbReference>
<evidence type="ECO:0000313" key="6">
    <source>
        <dbReference type="EMBL" id="MFD1788763.1"/>
    </source>
</evidence>
<dbReference type="PANTHER" id="PTHR30055">
    <property type="entry name" value="HTH-TYPE TRANSCRIPTIONAL REGULATOR RUTR"/>
    <property type="match status" value="1"/>
</dbReference>
<dbReference type="PANTHER" id="PTHR30055:SF234">
    <property type="entry name" value="HTH-TYPE TRANSCRIPTIONAL REGULATOR BETI"/>
    <property type="match status" value="1"/>
</dbReference>
<sequence>MLAAAAEGFRAEGYGVSLESIAERAGVGRATLYRNFKDRGALAIAIFAAEVSALEGTIDPARPIRETVAAMIRQGASALTLFARIAADLGEDEANVTAFRALGDRLEAMLAPAVMAAAARGELAAGVTTHHIVLTVRMVGGLLLPRMTADELSACLTEALDLMFSGLRPR</sequence>
<keyword evidence="3" id="KW-0804">Transcription</keyword>
<accession>A0ABW4NF51</accession>
<gene>
    <name evidence="6" type="ORF">ACFSC3_14450</name>
</gene>
<dbReference type="InterPro" id="IPR001647">
    <property type="entry name" value="HTH_TetR"/>
</dbReference>
<evidence type="ECO:0000256" key="2">
    <source>
        <dbReference type="ARBA" id="ARBA00023125"/>
    </source>
</evidence>
<dbReference type="PROSITE" id="PS50977">
    <property type="entry name" value="HTH_TETR_2"/>
    <property type="match status" value="1"/>
</dbReference>
<keyword evidence="7" id="KW-1185">Reference proteome</keyword>
<evidence type="ECO:0000256" key="1">
    <source>
        <dbReference type="ARBA" id="ARBA00023015"/>
    </source>
</evidence>
<organism evidence="6 7">
    <name type="scientific">Sphingomonas floccifaciens</name>
    <dbReference type="NCBI Taxonomy" id="1844115"/>
    <lineage>
        <taxon>Bacteria</taxon>
        <taxon>Pseudomonadati</taxon>
        <taxon>Pseudomonadota</taxon>
        <taxon>Alphaproteobacteria</taxon>
        <taxon>Sphingomonadales</taxon>
        <taxon>Sphingomonadaceae</taxon>
        <taxon>Sphingomonas</taxon>
    </lineage>
</organism>
<evidence type="ECO:0000259" key="5">
    <source>
        <dbReference type="PROSITE" id="PS50977"/>
    </source>
</evidence>